<name>A0A7Y9T2I8_9BACT</name>
<comment type="caution">
    <text evidence="2">The sequence shown here is derived from an EMBL/GenBank/DDBJ whole genome shotgun (WGS) entry which is preliminary data.</text>
</comment>
<organism evidence="2 3">
    <name type="scientific">Tunturiibacter lichenicola</name>
    <dbReference type="NCBI Taxonomy" id="2051959"/>
    <lineage>
        <taxon>Bacteria</taxon>
        <taxon>Pseudomonadati</taxon>
        <taxon>Acidobacteriota</taxon>
        <taxon>Terriglobia</taxon>
        <taxon>Terriglobales</taxon>
        <taxon>Acidobacteriaceae</taxon>
        <taxon>Tunturiibacter</taxon>
    </lineage>
</organism>
<dbReference type="EMBL" id="JACCCV010000001">
    <property type="protein sequence ID" value="NYF51207.1"/>
    <property type="molecule type" value="Genomic_DNA"/>
</dbReference>
<proteinExistence type="predicted"/>
<evidence type="ECO:0000256" key="1">
    <source>
        <dbReference type="SAM" id="MobiDB-lite"/>
    </source>
</evidence>
<sequence length="188" mass="21398">MTAENQRKILEATSRLFRAVSSAMDGEPCSYEEGIRFIREYGNRTLFDLLLVIIKRMLPVVGQEQTLTSESIPNFLDAMDTWQRAEDLLASFPDPDPRNLEKVLREVDLFLPSVRQILVPFAKQLPPPPGGPPRKIPLEEEPKVREEVARYFKDGYSLPKAKEKVARNRGTSVSTIQRILKKGTSEND</sequence>
<feature type="region of interest" description="Disordered" evidence="1">
    <location>
        <begin position="122"/>
        <end position="142"/>
    </location>
</feature>
<protein>
    <submittedName>
        <fullName evidence="2">Uncharacterized protein</fullName>
    </submittedName>
</protein>
<evidence type="ECO:0000313" key="2">
    <source>
        <dbReference type="EMBL" id="NYF51207.1"/>
    </source>
</evidence>
<accession>A0A7Y9T2I8</accession>
<evidence type="ECO:0000313" key="3">
    <source>
        <dbReference type="Proteomes" id="UP000534186"/>
    </source>
</evidence>
<feature type="region of interest" description="Disordered" evidence="1">
    <location>
        <begin position="163"/>
        <end position="188"/>
    </location>
</feature>
<dbReference type="Proteomes" id="UP000534186">
    <property type="component" value="Unassembled WGS sequence"/>
</dbReference>
<dbReference type="AlphaFoldDB" id="A0A7Y9T2I8"/>
<gene>
    <name evidence="2" type="ORF">HDF12_001572</name>
</gene>
<feature type="compositionally biased region" description="Pro residues" evidence="1">
    <location>
        <begin position="125"/>
        <end position="135"/>
    </location>
</feature>
<reference evidence="2 3" key="1">
    <citation type="submission" date="2020-07" db="EMBL/GenBank/DDBJ databases">
        <title>Genomic Encyclopedia of Type Strains, Phase IV (KMG-V): Genome sequencing to study the core and pangenomes of soil and plant-associated prokaryotes.</title>
        <authorList>
            <person name="Whitman W."/>
        </authorList>
    </citation>
    <scope>NUCLEOTIDE SEQUENCE [LARGE SCALE GENOMIC DNA]</scope>
    <source>
        <strain evidence="2 3">M8UP30</strain>
    </source>
</reference>